<evidence type="ECO:0000313" key="2">
    <source>
        <dbReference type="EMBL" id="KAF2499339.1"/>
    </source>
</evidence>
<organism evidence="2 3">
    <name type="scientific">Lophium mytilinum</name>
    <dbReference type="NCBI Taxonomy" id="390894"/>
    <lineage>
        <taxon>Eukaryota</taxon>
        <taxon>Fungi</taxon>
        <taxon>Dikarya</taxon>
        <taxon>Ascomycota</taxon>
        <taxon>Pezizomycotina</taxon>
        <taxon>Dothideomycetes</taxon>
        <taxon>Pleosporomycetidae</taxon>
        <taxon>Mytilinidiales</taxon>
        <taxon>Mytilinidiaceae</taxon>
        <taxon>Lophium</taxon>
    </lineage>
</organism>
<dbReference type="AlphaFoldDB" id="A0A6A6R462"/>
<feature type="chain" id="PRO_5025609210" evidence="1">
    <location>
        <begin position="26"/>
        <end position="168"/>
    </location>
</feature>
<keyword evidence="3" id="KW-1185">Reference proteome</keyword>
<dbReference type="EMBL" id="MU004184">
    <property type="protein sequence ID" value="KAF2499339.1"/>
    <property type="molecule type" value="Genomic_DNA"/>
</dbReference>
<evidence type="ECO:0000313" key="3">
    <source>
        <dbReference type="Proteomes" id="UP000799750"/>
    </source>
</evidence>
<evidence type="ECO:0000256" key="1">
    <source>
        <dbReference type="SAM" id="SignalP"/>
    </source>
</evidence>
<reference evidence="2" key="1">
    <citation type="journal article" date="2020" name="Stud. Mycol.">
        <title>101 Dothideomycetes genomes: a test case for predicting lifestyles and emergence of pathogens.</title>
        <authorList>
            <person name="Haridas S."/>
            <person name="Albert R."/>
            <person name="Binder M."/>
            <person name="Bloem J."/>
            <person name="Labutti K."/>
            <person name="Salamov A."/>
            <person name="Andreopoulos B."/>
            <person name="Baker S."/>
            <person name="Barry K."/>
            <person name="Bills G."/>
            <person name="Bluhm B."/>
            <person name="Cannon C."/>
            <person name="Castanera R."/>
            <person name="Culley D."/>
            <person name="Daum C."/>
            <person name="Ezra D."/>
            <person name="Gonzalez J."/>
            <person name="Henrissat B."/>
            <person name="Kuo A."/>
            <person name="Liang C."/>
            <person name="Lipzen A."/>
            <person name="Lutzoni F."/>
            <person name="Magnuson J."/>
            <person name="Mondo S."/>
            <person name="Nolan M."/>
            <person name="Ohm R."/>
            <person name="Pangilinan J."/>
            <person name="Park H.-J."/>
            <person name="Ramirez L."/>
            <person name="Alfaro M."/>
            <person name="Sun H."/>
            <person name="Tritt A."/>
            <person name="Yoshinaga Y."/>
            <person name="Zwiers L.-H."/>
            <person name="Turgeon B."/>
            <person name="Goodwin S."/>
            <person name="Spatafora J."/>
            <person name="Crous P."/>
            <person name="Grigoriev I."/>
        </authorList>
    </citation>
    <scope>NUCLEOTIDE SEQUENCE</scope>
    <source>
        <strain evidence="2">CBS 269.34</strain>
    </source>
</reference>
<name>A0A6A6R462_9PEZI</name>
<accession>A0A6A6R462</accession>
<gene>
    <name evidence="2" type="ORF">BU16DRAFT_535705</name>
</gene>
<keyword evidence="1" id="KW-0732">Signal</keyword>
<dbReference type="Proteomes" id="UP000799750">
    <property type="component" value="Unassembled WGS sequence"/>
</dbReference>
<proteinExistence type="predicted"/>
<protein>
    <submittedName>
        <fullName evidence="2">Uncharacterized protein</fullName>
    </submittedName>
</protein>
<feature type="signal peptide" evidence="1">
    <location>
        <begin position="1"/>
        <end position="25"/>
    </location>
</feature>
<sequence length="168" mass="18256">MALSPAGASSLQGSVLFILLLITCRDPCSILTQDAPRSNPARGRFQPCHRSDVKLSVFIIASSRLSRAAKFDEPLLSTQVKLSLTIIASTSIDSNIELNEPPSPKICRLTQRRHLASIGGSYLLVWLMAMDNDAGQAVVGSTSLQVSVTVGDLGLLASHSERQRWKWR</sequence>